<dbReference type="EMBL" id="BRXZ01005164">
    <property type="protein sequence ID" value="GMH61252.1"/>
    <property type="molecule type" value="Genomic_DNA"/>
</dbReference>
<gene>
    <name evidence="2" type="ORF">TrRE_jg5398</name>
</gene>
<reference evidence="2" key="1">
    <citation type="submission" date="2022-07" db="EMBL/GenBank/DDBJ databases">
        <title>Genome analysis of Parmales, a sister group of diatoms, reveals the evolutionary specialization of diatoms from phago-mixotrophs to photoautotrophs.</title>
        <authorList>
            <person name="Ban H."/>
            <person name="Sato S."/>
            <person name="Yoshikawa S."/>
            <person name="Kazumasa Y."/>
            <person name="Nakamura Y."/>
            <person name="Ichinomiya M."/>
            <person name="Saitoh K."/>
            <person name="Sato N."/>
            <person name="Blanc-Mathieu R."/>
            <person name="Endo H."/>
            <person name="Kuwata A."/>
            <person name="Ogata H."/>
        </authorList>
    </citation>
    <scope>NUCLEOTIDE SEQUENCE</scope>
</reference>
<dbReference type="InterPro" id="IPR011990">
    <property type="entry name" value="TPR-like_helical_dom_sf"/>
</dbReference>
<feature type="compositionally biased region" description="Gly residues" evidence="1">
    <location>
        <begin position="207"/>
        <end position="219"/>
    </location>
</feature>
<dbReference type="AlphaFoldDB" id="A0A9W7A1K4"/>
<feature type="compositionally biased region" description="Gly residues" evidence="1">
    <location>
        <begin position="54"/>
        <end position="63"/>
    </location>
</feature>
<protein>
    <submittedName>
        <fullName evidence="2">Uncharacterized protein</fullName>
    </submittedName>
</protein>
<organism evidence="2 3">
    <name type="scientific">Triparma retinervis</name>
    <dbReference type="NCBI Taxonomy" id="2557542"/>
    <lineage>
        <taxon>Eukaryota</taxon>
        <taxon>Sar</taxon>
        <taxon>Stramenopiles</taxon>
        <taxon>Ochrophyta</taxon>
        <taxon>Bolidophyceae</taxon>
        <taxon>Parmales</taxon>
        <taxon>Triparmaceae</taxon>
        <taxon>Triparma</taxon>
    </lineage>
</organism>
<sequence length="233" mass="24978">MRESPEKDVEESQREARRCKEEKMEIERVSKKLSREVEGERREIEREEGDGYCVEGGGNGGKGGEGDEGGEKTEARECYERFARFCKDNGEWRKSLSGAYHDVGACLVKGGDVRGGLKWMRDSVVEDPTNPHPWNGAGVALAGMGREGECRTCFEKGMTRSKEEEGGEGGNWVGGGRGILYRDGEGKEKGGVEVERLGQGKVQAGECMGGECGGGGEGGGRSEKGVKGSGTEG</sequence>
<evidence type="ECO:0000256" key="1">
    <source>
        <dbReference type="SAM" id="MobiDB-lite"/>
    </source>
</evidence>
<feature type="region of interest" description="Disordered" evidence="1">
    <location>
        <begin position="205"/>
        <end position="233"/>
    </location>
</feature>
<keyword evidence="3" id="KW-1185">Reference proteome</keyword>
<name>A0A9W7A1K4_9STRA</name>
<evidence type="ECO:0000313" key="2">
    <source>
        <dbReference type="EMBL" id="GMH61252.1"/>
    </source>
</evidence>
<dbReference type="Gene3D" id="1.25.40.10">
    <property type="entry name" value="Tetratricopeptide repeat domain"/>
    <property type="match status" value="1"/>
</dbReference>
<proteinExistence type="predicted"/>
<dbReference type="SUPFAM" id="SSF48452">
    <property type="entry name" value="TPR-like"/>
    <property type="match status" value="1"/>
</dbReference>
<dbReference type="OrthoDB" id="10535000at2759"/>
<accession>A0A9W7A1K4</accession>
<feature type="region of interest" description="Disordered" evidence="1">
    <location>
        <begin position="34"/>
        <end position="72"/>
    </location>
</feature>
<feature type="region of interest" description="Disordered" evidence="1">
    <location>
        <begin position="1"/>
        <end position="21"/>
    </location>
</feature>
<dbReference type="Proteomes" id="UP001165082">
    <property type="component" value="Unassembled WGS sequence"/>
</dbReference>
<feature type="compositionally biased region" description="Basic and acidic residues" evidence="1">
    <location>
        <begin position="34"/>
        <end position="45"/>
    </location>
</feature>
<comment type="caution">
    <text evidence="2">The sequence shown here is derived from an EMBL/GenBank/DDBJ whole genome shotgun (WGS) entry which is preliminary data.</text>
</comment>
<evidence type="ECO:0000313" key="3">
    <source>
        <dbReference type="Proteomes" id="UP001165082"/>
    </source>
</evidence>